<dbReference type="EMBL" id="CAEZYU010000176">
    <property type="protein sequence ID" value="CAB4762706.1"/>
    <property type="molecule type" value="Genomic_DNA"/>
</dbReference>
<protein>
    <submittedName>
        <fullName evidence="1">Unannotated protein</fullName>
    </submittedName>
</protein>
<sequence length="117" mass="12889">MVPDQAPCTSDTLVFEARSQATHPVGLWHCIIVDEGHYLSGRCANTEVARLAKVHFVEVDHSDPIRPAFEQLAAAIGRGTVYNHYLEVFINLSCQPIKRGGQTRCAVVGVDDDAERE</sequence>
<proteinExistence type="predicted"/>
<organism evidence="1">
    <name type="scientific">freshwater metagenome</name>
    <dbReference type="NCBI Taxonomy" id="449393"/>
    <lineage>
        <taxon>unclassified sequences</taxon>
        <taxon>metagenomes</taxon>
        <taxon>ecological metagenomes</taxon>
    </lineage>
</organism>
<reference evidence="1" key="1">
    <citation type="submission" date="2020-05" db="EMBL/GenBank/DDBJ databases">
        <authorList>
            <person name="Chiriac C."/>
            <person name="Salcher M."/>
            <person name="Ghai R."/>
            <person name="Kavagutti S V."/>
        </authorList>
    </citation>
    <scope>NUCLEOTIDE SEQUENCE</scope>
</reference>
<name>A0A6J6UT77_9ZZZZ</name>
<evidence type="ECO:0000313" key="1">
    <source>
        <dbReference type="EMBL" id="CAB4762706.1"/>
    </source>
</evidence>
<gene>
    <name evidence="1" type="ORF">UFOPK2766_02313</name>
</gene>
<dbReference type="AlphaFoldDB" id="A0A6J6UT77"/>
<accession>A0A6J6UT77</accession>